<accession>A0A0R2D2D9</accession>
<gene>
    <name evidence="4" type="ORF">FC19_GL001119</name>
</gene>
<dbReference type="SMART" id="SM00829">
    <property type="entry name" value="PKS_ER"/>
    <property type="match status" value="1"/>
</dbReference>
<dbReference type="GO" id="GO:0070402">
    <property type="term" value="F:NADPH binding"/>
    <property type="evidence" value="ECO:0007669"/>
    <property type="project" value="TreeGrafter"/>
</dbReference>
<keyword evidence="1" id="KW-0521">NADP</keyword>
<dbReference type="SUPFAM" id="SSF51735">
    <property type="entry name" value="NAD(P)-binding Rossmann-fold domains"/>
    <property type="match status" value="1"/>
</dbReference>
<dbReference type="GO" id="GO:0016651">
    <property type="term" value="F:oxidoreductase activity, acting on NAD(P)H"/>
    <property type="evidence" value="ECO:0007669"/>
    <property type="project" value="TreeGrafter"/>
</dbReference>
<dbReference type="InterPro" id="IPR011032">
    <property type="entry name" value="GroES-like_sf"/>
</dbReference>
<feature type="domain" description="Enoyl reductase (ER)" evidence="3">
    <location>
        <begin position="15"/>
        <end position="320"/>
    </location>
</feature>
<dbReference type="SUPFAM" id="SSF50129">
    <property type="entry name" value="GroES-like"/>
    <property type="match status" value="1"/>
</dbReference>
<dbReference type="InterPro" id="IPR020843">
    <property type="entry name" value="ER"/>
</dbReference>
<dbReference type="InterPro" id="IPR013154">
    <property type="entry name" value="ADH-like_N"/>
</dbReference>
<dbReference type="InterPro" id="IPR036291">
    <property type="entry name" value="NAD(P)-bd_dom_sf"/>
</dbReference>
<dbReference type="AlphaFoldDB" id="A0A0R2D2D9"/>
<dbReference type="Pfam" id="PF08240">
    <property type="entry name" value="ADH_N"/>
    <property type="match status" value="1"/>
</dbReference>
<dbReference type="PANTHER" id="PTHR48106">
    <property type="entry name" value="QUINONE OXIDOREDUCTASE PIG3-RELATED"/>
    <property type="match status" value="1"/>
</dbReference>
<dbReference type="STRING" id="1423725.FC19_GL001119"/>
<evidence type="ECO:0000313" key="5">
    <source>
        <dbReference type="Proteomes" id="UP000051015"/>
    </source>
</evidence>
<protein>
    <submittedName>
        <fullName evidence="4">NADPH quinone reductase related Zn-dependent oxidoreductase</fullName>
    </submittedName>
</protein>
<sequence length="322" mass="35646">MEMILMKAVVVRKPGGPEVLEYCDVPVPVVKKGWSLIKVLGFGINHSEIFTREGKSPSVKFPRILGIEAVGEIAESTDERRLPKGQRVMSFMGEMGRSFDGSYAEYALLPNKQLFPIHSDLKVEDLAAVPETFYTAYGALAGLQLKSGDSLLIRGGTSGVGVAAMRLVKTMLPKIKVTGTTRHVHKQKLMLKAGFDSVVFENNDELTTLDKYNKILDLIGPKTVRNSLKLLKKFGIVSSTGQLGGIWELNAFDPIFQIPNNRYLTSFYSGDVDATLLDQLLKIVSLNKINTAPEKVFRLNEIRKAHEYLESSRSFGKVVVIP</sequence>
<dbReference type="EMBL" id="AYZD01000017">
    <property type="protein sequence ID" value="KRM96052.1"/>
    <property type="molecule type" value="Genomic_DNA"/>
</dbReference>
<keyword evidence="5" id="KW-1185">Reference proteome</keyword>
<proteinExistence type="predicted"/>
<evidence type="ECO:0000256" key="1">
    <source>
        <dbReference type="ARBA" id="ARBA00022857"/>
    </source>
</evidence>
<organism evidence="4 5">
    <name type="scientific">Liquorilactobacillus aquaticus DSM 21051</name>
    <dbReference type="NCBI Taxonomy" id="1423725"/>
    <lineage>
        <taxon>Bacteria</taxon>
        <taxon>Bacillati</taxon>
        <taxon>Bacillota</taxon>
        <taxon>Bacilli</taxon>
        <taxon>Lactobacillales</taxon>
        <taxon>Lactobacillaceae</taxon>
        <taxon>Liquorilactobacillus</taxon>
    </lineage>
</organism>
<dbReference type="PATRIC" id="fig|1423725.3.peg.1153"/>
<dbReference type="Gene3D" id="3.40.50.720">
    <property type="entry name" value="NAD(P)-binding Rossmann-like Domain"/>
    <property type="match status" value="1"/>
</dbReference>
<dbReference type="PANTHER" id="PTHR48106:SF18">
    <property type="entry name" value="QUINONE OXIDOREDUCTASE PIG3"/>
    <property type="match status" value="1"/>
</dbReference>
<dbReference type="Proteomes" id="UP000051015">
    <property type="component" value="Unassembled WGS sequence"/>
</dbReference>
<reference evidence="4 5" key="1">
    <citation type="journal article" date="2015" name="Genome Announc.">
        <title>Expanding the biotechnology potential of lactobacilli through comparative genomics of 213 strains and associated genera.</title>
        <authorList>
            <person name="Sun Z."/>
            <person name="Harris H.M."/>
            <person name="McCann A."/>
            <person name="Guo C."/>
            <person name="Argimon S."/>
            <person name="Zhang W."/>
            <person name="Yang X."/>
            <person name="Jeffery I.B."/>
            <person name="Cooney J.C."/>
            <person name="Kagawa T.F."/>
            <person name="Liu W."/>
            <person name="Song Y."/>
            <person name="Salvetti E."/>
            <person name="Wrobel A."/>
            <person name="Rasinkangas P."/>
            <person name="Parkhill J."/>
            <person name="Rea M.C."/>
            <person name="O'Sullivan O."/>
            <person name="Ritari J."/>
            <person name="Douillard F.P."/>
            <person name="Paul Ross R."/>
            <person name="Yang R."/>
            <person name="Briner A.E."/>
            <person name="Felis G.E."/>
            <person name="de Vos W.M."/>
            <person name="Barrangou R."/>
            <person name="Klaenhammer T.R."/>
            <person name="Caufield P.W."/>
            <person name="Cui Y."/>
            <person name="Zhang H."/>
            <person name="O'Toole P.W."/>
        </authorList>
    </citation>
    <scope>NUCLEOTIDE SEQUENCE [LARGE SCALE GENOMIC DNA]</scope>
    <source>
        <strain evidence="4 5">DSM 21051</strain>
    </source>
</reference>
<comment type="caution">
    <text evidence="4">The sequence shown here is derived from an EMBL/GenBank/DDBJ whole genome shotgun (WGS) entry which is preliminary data.</text>
</comment>
<keyword evidence="2" id="KW-0560">Oxidoreductase</keyword>
<dbReference type="Gene3D" id="3.90.180.10">
    <property type="entry name" value="Medium-chain alcohol dehydrogenases, catalytic domain"/>
    <property type="match status" value="1"/>
</dbReference>
<name>A0A0R2D2D9_9LACO</name>
<evidence type="ECO:0000256" key="2">
    <source>
        <dbReference type="ARBA" id="ARBA00023002"/>
    </source>
</evidence>
<evidence type="ECO:0000259" key="3">
    <source>
        <dbReference type="SMART" id="SM00829"/>
    </source>
</evidence>
<dbReference type="Pfam" id="PF13602">
    <property type="entry name" value="ADH_zinc_N_2"/>
    <property type="match status" value="1"/>
</dbReference>
<evidence type="ECO:0000313" key="4">
    <source>
        <dbReference type="EMBL" id="KRM96052.1"/>
    </source>
</evidence>